<dbReference type="RefSeq" id="WP_254153179.1">
    <property type="nucleotide sequence ID" value="NZ_JAHESD010000012.1"/>
</dbReference>
<sequence length="101" mass="11068">MAILSAEITFTGSFGQILAYKMGGGDKIIIRKKGGASKEKIKHDAAFANTRRVNAEFGGRAMASKWIMQMLWCIKPLADYNIAGLFALFLLEVLGCLKLQV</sequence>
<dbReference type="EMBL" id="JAHESD010000012">
    <property type="protein sequence ID" value="MBT1703214.1"/>
    <property type="molecule type" value="Genomic_DNA"/>
</dbReference>
<protein>
    <submittedName>
        <fullName evidence="1">Uncharacterized protein</fullName>
    </submittedName>
</protein>
<name>A0ABS5VQU4_9BACT</name>
<dbReference type="Proteomes" id="UP000772618">
    <property type="component" value="Unassembled WGS sequence"/>
</dbReference>
<organism evidence="1 2">
    <name type="scientific">Chryseosolibacter indicus</name>
    <dbReference type="NCBI Taxonomy" id="2782351"/>
    <lineage>
        <taxon>Bacteria</taxon>
        <taxon>Pseudomonadati</taxon>
        <taxon>Bacteroidota</taxon>
        <taxon>Cytophagia</taxon>
        <taxon>Cytophagales</taxon>
        <taxon>Chryseotaleaceae</taxon>
        <taxon>Chryseosolibacter</taxon>
    </lineage>
</organism>
<keyword evidence="2" id="KW-1185">Reference proteome</keyword>
<accession>A0ABS5VQU4</accession>
<evidence type="ECO:0000313" key="2">
    <source>
        <dbReference type="Proteomes" id="UP000772618"/>
    </source>
</evidence>
<evidence type="ECO:0000313" key="1">
    <source>
        <dbReference type="EMBL" id="MBT1703214.1"/>
    </source>
</evidence>
<gene>
    <name evidence="1" type="ORF">KK060_07975</name>
</gene>
<reference evidence="1 2" key="1">
    <citation type="submission" date="2021-05" db="EMBL/GenBank/DDBJ databases">
        <title>A Polyphasic approach of four new species of the genus Ohtaekwangia: Ohtaekwangia histidinii sp. nov., Ohtaekwangia cretensis sp. nov., Ohtaekwangia indiensis sp. nov., Ohtaekwangia reichenbachii sp. nov. from diverse environment.</title>
        <authorList>
            <person name="Octaviana S."/>
        </authorList>
    </citation>
    <scope>NUCLEOTIDE SEQUENCE [LARGE SCALE GENOMIC DNA]</scope>
    <source>
        <strain evidence="1 2">PWU20</strain>
    </source>
</reference>
<proteinExistence type="predicted"/>
<comment type="caution">
    <text evidence="1">The sequence shown here is derived from an EMBL/GenBank/DDBJ whole genome shotgun (WGS) entry which is preliminary data.</text>
</comment>